<gene>
    <name evidence="5" type="ORF">G3T36_01685</name>
</gene>
<dbReference type="SUPFAM" id="SSF46785">
    <property type="entry name" value="Winged helix' DNA-binding domain"/>
    <property type="match status" value="1"/>
</dbReference>
<dbReference type="PROSITE" id="PS50949">
    <property type="entry name" value="HTH_GNTR"/>
    <property type="match status" value="1"/>
</dbReference>
<dbReference type="SUPFAM" id="SSF64288">
    <property type="entry name" value="Chorismate lyase-like"/>
    <property type="match status" value="1"/>
</dbReference>
<evidence type="ECO:0000259" key="4">
    <source>
        <dbReference type="PROSITE" id="PS50949"/>
    </source>
</evidence>
<dbReference type="SMART" id="SM00866">
    <property type="entry name" value="UTRA"/>
    <property type="match status" value="1"/>
</dbReference>
<evidence type="ECO:0000313" key="6">
    <source>
        <dbReference type="Proteomes" id="UP000474967"/>
    </source>
</evidence>
<dbReference type="EMBL" id="JAAGWY010000001">
    <property type="protein sequence ID" value="NEN04574.1"/>
    <property type="molecule type" value="Genomic_DNA"/>
</dbReference>
<sequence>MVPNVSTETVSDTVYRRVGESIRRGVYAPGARLPGERDLADQLGVSRATLRVALERLESEQALSRSAQRGWFVPRPTVGEPPSTLQSFTEMARLRGLHATAQVLEQSVRSATFEEATRLAIAPGARVLSIVRLRGMDGTPVCVDSNVLPLALAGPLVDVDLTDQSLYENLETRCGVSIDRSAYTVQAEAATAEMAPLLQIPQGSPVLIGREVAYTFEGHPVLLGLNTYRGDAYRFEADLYRTRA</sequence>
<dbReference type="Gene3D" id="1.10.10.10">
    <property type="entry name" value="Winged helix-like DNA-binding domain superfamily/Winged helix DNA-binding domain"/>
    <property type="match status" value="1"/>
</dbReference>
<evidence type="ECO:0000313" key="5">
    <source>
        <dbReference type="EMBL" id="NEN04574.1"/>
    </source>
</evidence>
<dbReference type="SMART" id="SM00345">
    <property type="entry name" value="HTH_GNTR"/>
    <property type="match status" value="1"/>
</dbReference>
<dbReference type="InterPro" id="IPR050679">
    <property type="entry name" value="Bact_HTH_transcr_reg"/>
</dbReference>
<name>A0A6L9XU20_9MICO</name>
<reference evidence="5 6" key="1">
    <citation type="journal article" date="2014" name="J. Microbiol.">
        <title>Diaminobutyricibacter tongyongensis gen. nov., sp. nov. and Homoserinibacter gongjuensis gen. nov., sp. nov. belong to the family Microbacteriaceae.</title>
        <authorList>
            <person name="Kim S.J."/>
            <person name="Ahn J.H."/>
            <person name="Weon H.Y."/>
            <person name="Hamada M."/>
            <person name="Suzuki K."/>
            <person name="Kwon S.W."/>
        </authorList>
    </citation>
    <scope>NUCLEOTIDE SEQUENCE [LARGE SCALE GENOMIC DNA]</scope>
    <source>
        <strain evidence="5 6">NBRC 108724</strain>
    </source>
</reference>
<keyword evidence="6" id="KW-1185">Reference proteome</keyword>
<evidence type="ECO:0000256" key="3">
    <source>
        <dbReference type="ARBA" id="ARBA00023163"/>
    </source>
</evidence>
<dbReference type="Pfam" id="PF07702">
    <property type="entry name" value="UTRA"/>
    <property type="match status" value="1"/>
</dbReference>
<feature type="domain" description="HTH gntR-type" evidence="4">
    <location>
        <begin position="8"/>
        <end position="76"/>
    </location>
</feature>
<organism evidence="5 6">
    <name type="scientific">Leifsonia tongyongensis</name>
    <dbReference type="NCBI Taxonomy" id="1268043"/>
    <lineage>
        <taxon>Bacteria</taxon>
        <taxon>Bacillati</taxon>
        <taxon>Actinomycetota</taxon>
        <taxon>Actinomycetes</taxon>
        <taxon>Micrococcales</taxon>
        <taxon>Microbacteriaceae</taxon>
        <taxon>Leifsonia</taxon>
    </lineage>
</organism>
<proteinExistence type="predicted"/>
<dbReference type="Proteomes" id="UP000474967">
    <property type="component" value="Unassembled WGS sequence"/>
</dbReference>
<dbReference type="PRINTS" id="PR00035">
    <property type="entry name" value="HTHGNTR"/>
</dbReference>
<dbReference type="PANTHER" id="PTHR44846">
    <property type="entry name" value="MANNOSYL-D-GLYCERATE TRANSPORT/METABOLISM SYSTEM REPRESSOR MNGR-RELATED"/>
    <property type="match status" value="1"/>
</dbReference>
<dbReference type="AlphaFoldDB" id="A0A6L9XU20"/>
<protein>
    <submittedName>
        <fullName evidence="5">GntR family transcriptional regulator</fullName>
    </submittedName>
</protein>
<dbReference type="PANTHER" id="PTHR44846:SF16">
    <property type="entry name" value="TRANSCRIPTIONAL REGULATOR PHNF-RELATED"/>
    <property type="match status" value="1"/>
</dbReference>
<keyword evidence="2" id="KW-0238">DNA-binding</keyword>
<dbReference type="CDD" id="cd07377">
    <property type="entry name" value="WHTH_GntR"/>
    <property type="match status" value="1"/>
</dbReference>
<dbReference type="InterPro" id="IPR011663">
    <property type="entry name" value="UTRA"/>
</dbReference>
<dbReference type="InterPro" id="IPR036390">
    <property type="entry name" value="WH_DNA-bd_sf"/>
</dbReference>
<dbReference type="GO" id="GO:0003700">
    <property type="term" value="F:DNA-binding transcription factor activity"/>
    <property type="evidence" value="ECO:0007669"/>
    <property type="project" value="InterPro"/>
</dbReference>
<keyword evidence="3" id="KW-0804">Transcription</keyword>
<dbReference type="GO" id="GO:0003677">
    <property type="term" value="F:DNA binding"/>
    <property type="evidence" value="ECO:0007669"/>
    <property type="project" value="UniProtKB-KW"/>
</dbReference>
<accession>A0A6L9XU20</accession>
<evidence type="ECO:0000256" key="2">
    <source>
        <dbReference type="ARBA" id="ARBA00023125"/>
    </source>
</evidence>
<dbReference type="InterPro" id="IPR036388">
    <property type="entry name" value="WH-like_DNA-bd_sf"/>
</dbReference>
<evidence type="ECO:0000256" key="1">
    <source>
        <dbReference type="ARBA" id="ARBA00023015"/>
    </source>
</evidence>
<dbReference type="InterPro" id="IPR000524">
    <property type="entry name" value="Tscrpt_reg_HTH_GntR"/>
</dbReference>
<dbReference type="InterPro" id="IPR028978">
    <property type="entry name" value="Chorismate_lyase_/UTRA_dom_sf"/>
</dbReference>
<dbReference type="Pfam" id="PF00392">
    <property type="entry name" value="GntR"/>
    <property type="match status" value="1"/>
</dbReference>
<comment type="caution">
    <text evidence="5">The sequence shown here is derived from an EMBL/GenBank/DDBJ whole genome shotgun (WGS) entry which is preliminary data.</text>
</comment>
<keyword evidence="1" id="KW-0805">Transcription regulation</keyword>
<dbReference type="Gene3D" id="3.40.1410.10">
    <property type="entry name" value="Chorismate lyase-like"/>
    <property type="match status" value="1"/>
</dbReference>